<comment type="caution">
    <text evidence="1">The sequence shown here is derived from an EMBL/GenBank/DDBJ whole genome shotgun (WGS) entry which is preliminary data.</text>
</comment>
<dbReference type="Proteomes" id="UP000814128">
    <property type="component" value="Unassembled WGS sequence"/>
</dbReference>
<organism evidence="1 2">
    <name type="scientific">Vararia minispora EC-137</name>
    <dbReference type="NCBI Taxonomy" id="1314806"/>
    <lineage>
        <taxon>Eukaryota</taxon>
        <taxon>Fungi</taxon>
        <taxon>Dikarya</taxon>
        <taxon>Basidiomycota</taxon>
        <taxon>Agaricomycotina</taxon>
        <taxon>Agaricomycetes</taxon>
        <taxon>Russulales</taxon>
        <taxon>Lachnocladiaceae</taxon>
        <taxon>Vararia</taxon>
    </lineage>
</organism>
<reference evidence="1" key="2">
    <citation type="journal article" date="2022" name="New Phytol.">
        <title>Evolutionary transition to the ectomycorrhizal habit in the genomes of a hyperdiverse lineage of mushroom-forming fungi.</title>
        <authorList>
            <person name="Looney B."/>
            <person name="Miyauchi S."/>
            <person name="Morin E."/>
            <person name="Drula E."/>
            <person name="Courty P.E."/>
            <person name="Kohler A."/>
            <person name="Kuo A."/>
            <person name="LaButti K."/>
            <person name="Pangilinan J."/>
            <person name="Lipzen A."/>
            <person name="Riley R."/>
            <person name="Andreopoulos W."/>
            <person name="He G."/>
            <person name="Johnson J."/>
            <person name="Nolan M."/>
            <person name="Tritt A."/>
            <person name="Barry K.W."/>
            <person name="Grigoriev I.V."/>
            <person name="Nagy L.G."/>
            <person name="Hibbett D."/>
            <person name="Henrissat B."/>
            <person name="Matheny P.B."/>
            <person name="Labbe J."/>
            <person name="Martin F.M."/>
        </authorList>
    </citation>
    <scope>NUCLEOTIDE SEQUENCE</scope>
    <source>
        <strain evidence="1">EC-137</strain>
    </source>
</reference>
<protein>
    <submittedName>
        <fullName evidence="1">Uncharacterized protein</fullName>
    </submittedName>
</protein>
<dbReference type="EMBL" id="MU273561">
    <property type="protein sequence ID" value="KAI0031980.1"/>
    <property type="molecule type" value="Genomic_DNA"/>
</dbReference>
<keyword evidence="2" id="KW-1185">Reference proteome</keyword>
<sequence length="458" mass="51497">MSHLSAPVLLVWTVMGALLGAFYALHLWAFDRFRCLRWNHGTSQGTFKRIMTYSYMLAVPLLLTYTFGFTVIKYQEGMLYEEGFGVIPKPYTLWTDAHRQAILPLYLCLSLAISFEVITHLEETCFWLYVVSAGPVQVSWFRSTQFKIWVAGSIAAILYAPLTTIFTRKDSFTCESATFLAFAIGSGLVTLIFLPVLYAFPGFLDGLRRENVSIETIVRLTKFHELNKIRVLFRLMFVVPITILAVDGLWFQVLARSVFATDILSVVPAVGIIISSGITLLIFFPRDTESELERKTARTANLRPPQQAVHAPRFLRKSRTGSRSTIVRPQYEPRGTYDAERYPGARNSYDGLSMLSFDEPSSAMTSVWRRSDKPGPSVTVEMPSVITPSSVAYTQTVPAIGVSSFEVRLDSSARRAATEAAARSSPELGVMSVGRDNMSRFVYHFRSPIDFREVTWDG</sequence>
<accession>A0ACB8QJV4</accession>
<gene>
    <name evidence="1" type="ORF">K488DRAFT_86300</name>
</gene>
<evidence type="ECO:0000313" key="2">
    <source>
        <dbReference type="Proteomes" id="UP000814128"/>
    </source>
</evidence>
<name>A0ACB8QJV4_9AGAM</name>
<proteinExistence type="predicted"/>
<evidence type="ECO:0000313" key="1">
    <source>
        <dbReference type="EMBL" id="KAI0031980.1"/>
    </source>
</evidence>
<reference evidence="1" key="1">
    <citation type="submission" date="2021-02" db="EMBL/GenBank/DDBJ databases">
        <authorList>
            <consortium name="DOE Joint Genome Institute"/>
            <person name="Ahrendt S."/>
            <person name="Looney B.P."/>
            <person name="Miyauchi S."/>
            <person name="Morin E."/>
            <person name="Drula E."/>
            <person name="Courty P.E."/>
            <person name="Chicoki N."/>
            <person name="Fauchery L."/>
            <person name="Kohler A."/>
            <person name="Kuo A."/>
            <person name="Labutti K."/>
            <person name="Pangilinan J."/>
            <person name="Lipzen A."/>
            <person name="Riley R."/>
            <person name="Andreopoulos W."/>
            <person name="He G."/>
            <person name="Johnson J."/>
            <person name="Barry K.W."/>
            <person name="Grigoriev I.V."/>
            <person name="Nagy L."/>
            <person name="Hibbett D."/>
            <person name="Henrissat B."/>
            <person name="Matheny P.B."/>
            <person name="Labbe J."/>
            <person name="Martin F."/>
        </authorList>
    </citation>
    <scope>NUCLEOTIDE SEQUENCE</scope>
    <source>
        <strain evidence="1">EC-137</strain>
    </source>
</reference>